<proteinExistence type="predicted"/>
<dbReference type="AlphaFoldDB" id="A0A9D3YC78"/>
<reference evidence="1" key="2">
    <citation type="submission" date="2020-11" db="EMBL/GenBank/DDBJ databases">
        <authorList>
            <person name="McCartney M.A."/>
            <person name="Auch B."/>
            <person name="Kono T."/>
            <person name="Mallez S."/>
            <person name="Becker A."/>
            <person name="Gohl D.M."/>
            <person name="Silverstein K.A.T."/>
            <person name="Koren S."/>
            <person name="Bechman K.B."/>
            <person name="Herman A."/>
            <person name="Abrahante J.E."/>
            <person name="Garbe J."/>
        </authorList>
    </citation>
    <scope>NUCLEOTIDE SEQUENCE</scope>
    <source>
        <strain evidence="1">Duluth1</strain>
        <tissue evidence="1">Whole animal</tissue>
    </source>
</reference>
<dbReference type="Proteomes" id="UP000828390">
    <property type="component" value="Unassembled WGS sequence"/>
</dbReference>
<organism evidence="1 2">
    <name type="scientific">Dreissena polymorpha</name>
    <name type="common">Zebra mussel</name>
    <name type="synonym">Mytilus polymorpha</name>
    <dbReference type="NCBI Taxonomy" id="45954"/>
    <lineage>
        <taxon>Eukaryota</taxon>
        <taxon>Metazoa</taxon>
        <taxon>Spiralia</taxon>
        <taxon>Lophotrochozoa</taxon>
        <taxon>Mollusca</taxon>
        <taxon>Bivalvia</taxon>
        <taxon>Autobranchia</taxon>
        <taxon>Heteroconchia</taxon>
        <taxon>Euheterodonta</taxon>
        <taxon>Imparidentia</taxon>
        <taxon>Neoheterodontei</taxon>
        <taxon>Myida</taxon>
        <taxon>Dreissenoidea</taxon>
        <taxon>Dreissenidae</taxon>
        <taxon>Dreissena</taxon>
    </lineage>
</organism>
<gene>
    <name evidence="1" type="ORF">DPMN_084671</name>
</gene>
<dbReference type="EMBL" id="JAIWYP010000016">
    <property type="protein sequence ID" value="KAH3697182.1"/>
    <property type="molecule type" value="Genomic_DNA"/>
</dbReference>
<accession>A0A9D3YC78</accession>
<comment type="caution">
    <text evidence="1">The sequence shown here is derived from an EMBL/GenBank/DDBJ whole genome shotgun (WGS) entry which is preliminary data.</text>
</comment>
<reference evidence="1" key="1">
    <citation type="journal article" date="2019" name="bioRxiv">
        <title>The Genome of the Zebra Mussel, Dreissena polymorpha: A Resource for Invasive Species Research.</title>
        <authorList>
            <person name="McCartney M.A."/>
            <person name="Auch B."/>
            <person name="Kono T."/>
            <person name="Mallez S."/>
            <person name="Zhang Y."/>
            <person name="Obille A."/>
            <person name="Becker A."/>
            <person name="Abrahante J.E."/>
            <person name="Garbe J."/>
            <person name="Badalamenti J.P."/>
            <person name="Herman A."/>
            <person name="Mangelson H."/>
            <person name="Liachko I."/>
            <person name="Sullivan S."/>
            <person name="Sone E.D."/>
            <person name="Koren S."/>
            <person name="Silverstein K.A.T."/>
            <person name="Beckman K.B."/>
            <person name="Gohl D.M."/>
        </authorList>
    </citation>
    <scope>NUCLEOTIDE SEQUENCE</scope>
    <source>
        <strain evidence="1">Duluth1</strain>
        <tissue evidence="1">Whole animal</tissue>
    </source>
</reference>
<name>A0A9D3YC78_DREPO</name>
<evidence type="ECO:0000313" key="1">
    <source>
        <dbReference type="EMBL" id="KAH3697182.1"/>
    </source>
</evidence>
<keyword evidence="2" id="KW-1185">Reference proteome</keyword>
<protein>
    <submittedName>
        <fullName evidence="1">Uncharacterized protein</fullName>
    </submittedName>
</protein>
<sequence length="149" mass="17309">MWDYYKKLTKKPSTNSTSTSFQTRREVTFYEFFPSVEQKRQLDHQDKATYGVILQLQTGYSILNAHRNRVGINVSPLCTCGTLETTEHFLLEFYIHEKHRDELLKALNKLCGVTALDIKTLLNTYEHPYIPGPVFTNHLSIKDKISLLI</sequence>
<evidence type="ECO:0000313" key="2">
    <source>
        <dbReference type="Proteomes" id="UP000828390"/>
    </source>
</evidence>